<comment type="caution">
    <text evidence="6">Lacks conserved residue(s) required for the propagation of feature annotation.</text>
</comment>
<accession>A0ABX3FL30</accession>
<dbReference type="HAMAP" id="MF_00379">
    <property type="entry name" value="GTPase_MnmE"/>
    <property type="match status" value="1"/>
</dbReference>
<dbReference type="SUPFAM" id="SSF52540">
    <property type="entry name" value="P-loop containing nucleoside triphosphate hydrolases"/>
    <property type="match status" value="1"/>
</dbReference>
<comment type="subunit">
    <text evidence="6">Homodimer. Heterotetramer of two MnmE and two MnmG subunits.</text>
</comment>
<dbReference type="InterPro" id="IPR027266">
    <property type="entry name" value="TrmE/GcvT-like"/>
</dbReference>
<evidence type="ECO:0000256" key="4">
    <source>
        <dbReference type="ARBA" id="ARBA00022958"/>
    </source>
</evidence>
<dbReference type="Proteomes" id="UP000186039">
    <property type="component" value="Unassembled WGS sequence"/>
</dbReference>
<evidence type="ECO:0000256" key="5">
    <source>
        <dbReference type="ARBA" id="ARBA00023134"/>
    </source>
</evidence>
<feature type="binding site" evidence="6">
    <location>
        <position position="249"/>
    </location>
    <ligand>
        <name>K(+)</name>
        <dbReference type="ChEBI" id="CHEBI:29103"/>
    </ligand>
</feature>
<evidence type="ECO:0000313" key="10">
    <source>
        <dbReference type="Proteomes" id="UP000186039"/>
    </source>
</evidence>
<comment type="function">
    <text evidence="6">Exhibits a very high intrinsic GTPase hydrolysis rate. Involved in the addition of a carboxymethylaminomethyl (cmnm) group at the wobble position (U34) of certain tRNAs, forming tRNA-cmnm(5)s(2)U34.</text>
</comment>
<dbReference type="RefSeq" id="WP_075714865.1">
    <property type="nucleotide sequence ID" value="NZ_AP019654.1"/>
</dbReference>
<keyword evidence="6" id="KW-0460">Magnesium</keyword>
<dbReference type="EC" id="3.6.-.-" evidence="6"/>
<gene>
    <name evidence="6" type="primary">mnmE</name>
    <name evidence="6" type="synonym">trmE</name>
    <name evidence="9" type="ORF">BIY20_09125</name>
</gene>
<dbReference type="CDD" id="cd14858">
    <property type="entry name" value="TrmE_N"/>
    <property type="match status" value="1"/>
</dbReference>
<dbReference type="EMBL" id="MJMH01000169">
    <property type="protein sequence ID" value="OLQ92190.1"/>
    <property type="molecule type" value="Genomic_DNA"/>
</dbReference>
<evidence type="ECO:0000256" key="2">
    <source>
        <dbReference type="ARBA" id="ARBA00022694"/>
    </source>
</evidence>
<dbReference type="Gene3D" id="1.20.120.430">
    <property type="entry name" value="tRNA modification GTPase MnmE domain 2"/>
    <property type="match status" value="1"/>
</dbReference>
<dbReference type="InterPro" id="IPR027417">
    <property type="entry name" value="P-loop_NTPase"/>
</dbReference>
<keyword evidence="6" id="KW-0479">Metal-binding</keyword>
<keyword evidence="6" id="KW-0378">Hydrolase</keyword>
<comment type="cofactor">
    <cofactor evidence="6">
        <name>K(+)</name>
        <dbReference type="ChEBI" id="CHEBI:29103"/>
    </cofactor>
    <text evidence="6">Binds 1 potassium ion per subunit.</text>
</comment>
<dbReference type="NCBIfam" id="NF003661">
    <property type="entry name" value="PRK05291.1-3"/>
    <property type="match status" value="1"/>
</dbReference>
<dbReference type="Pfam" id="PF12631">
    <property type="entry name" value="MnmE_helical"/>
    <property type="match status" value="1"/>
</dbReference>
<feature type="binding site" evidence="6">
    <location>
        <begin position="244"/>
        <end position="250"/>
    </location>
    <ligand>
        <name>GTP</name>
        <dbReference type="ChEBI" id="CHEBI:37565"/>
    </ligand>
</feature>
<keyword evidence="2 6" id="KW-0819">tRNA processing</keyword>
<sequence length="453" mass="49138">MTTDTIVAQATAPGRGGVGIIRVSGPLAEKVALEVTGKTLRPRYAEYLSFSDEAGNQLDQGIALYFPNPHSFTGEDVLELQGHGGPVVMDMLIKRILKIEGIRTARPGEFSERAFLNDKLDLAQAEAIADLIDASSEEAAKSALQSLQGAFSQRINTLVESLIHLRIYVEAAIDFPEEEIDFLADGKVSADLQAIIDNLHAVRKEANQGAIMREGMKVVIAGRPNAGKSSLLNALSGKESAIVTDIAGTTRDVLREHIHIDGMPLHIIDTAGLRDASDEVEKIGIERAWDEIAQADRVLFMVDGTTTDATDPKDIWPDFVDRLPDSIGMTVIRNKADQTGEELGICHVNSPTLIRLSAKTGAGVDALRSHLKECMGFAGGHEGGFMARRRHLEALERAAEHLDIGQQQLEGYMAGEILAEELRIAQQHLNEITGEFSSDDLLGRIFSSFCIGK</sequence>
<protein>
    <recommendedName>
        <fullName evidence="6">tRNA modification GTPase MnmE</fullName>
        <ecNumber evidence="6">3.6.-.-</ecNumber>
    </recommendedName>
</protein>
<comment type="caution">
    <text evidence="9">The sequence shown here is derived from an EMBL/GenBank/DDBJ whole genome shotgun (WGS) entry which is preliminary data.</text>
</comment>
<dbReference type="NCBIfam" id="TIGR00231">
    <property type="entry name" value="small_GTP"/>
    <property type="match status" value="1"/>
</dbReference>
<dbReference type="CDD" id="cd04164">
    <property type="entry name" value="trmE"/>
    <property type="match status" value="1"/>
</dbReference>
<feature type="binding site" evidence="6">
    <location>
        <begin position="269"/>
        <end position="272"/>
    </location>
    <ligand>
        <name>GTP</name>
        <dbReference type="ChEBI" id="CHEBI:37565"/>
    </ligand>
</feature>
<dbReference type="Pfam" id="PF01926">
    <property type="entry name" value="MMR_HSR1"/>
    <property type="match status" value="1"/>
</dbReference>
<keyword evidence="6" id="KW-0963">Cytoplasm</keyword>
<dbReference type="Gene3D" id="3.40.50.300">
    <property type="entry name" value="P-loop containing nucleotide triphosphate hydrolases"/>
    <property type="match status" value="1"/>
</dbReference>
<organism evidence="9 10">
    <name type="scientific">Vibrio panuliri</name>
    <dbReference type="NCBI Taxonomy" id="1381081"/>
    <lineage>
        <taxon>Bacteria</taxon>
        <taxon>Pseudomonadati</taxon>
        <taxon>Pseudomonadota</taxon>
        <taxon>Gammaproteobacteria</taxon>
        <taxon>Vibrionales</taxon>
        <taxon>Vibrionaceae</taxon>
        <taxon>Vibrio</taxon>
    </lineage>
</organism>
<dbReference type="InterPro" id="IPR005225">
    <property type="entry name" value="Small_GTP-bd"/>
</dbReference>
<feature type="binding site" evidence="6">
    <location>
        <position position="453"/>
    </location>
    <ligand>
        <name>(6S)-5-formyl-5,6,7,8-tetrahydrofolate</name>
        <dbReference type="ChEBI" id="CHEBI:57457"/>
    </ligand>
</feature>
<feature type="binding site" evidence="6">
    <location>
        <position position="229"/>
    </location>
    <ligand>
        <name>Mg(2+)</name>
        <dbReference type="ChEBI" id="CHEBI:18420"/>
    </ligand>
</feature>
<feature type="binding site" evidence="6">
    <location>
        <position position="225"/>
    </location>
    <ligand>
        <name>K(+)</name>
        <dbReference type="ChEBI" id="CHEBI:29103"/>
    </ligand>
</feature>
<feature type="domain" description="TrmE-type G" evidence="8">
    <location>
        <begin position="215"/>
        <end position="376"/>
    </location>
</feature>
<proteinExistence type="inferred from homology"/>
<dbReference type="InterPro" id="IPR018948">
    <property type="entry name" value="GTP-bd_TrmE_N"/>
</dbReference>
<dbReference type="Gene3D" id="3.30.1360.120">
    <property type="entry name" value="Probable tRNA modification gtpase trme, domain 1"/>
    <property type="match status" value="1"/>
</dbReference>
<feature type="binding site" evidence="6">
    <location>
        <position position="250"/>
    </location>
    <ligand>
        <name>Mg(2+)</name>
        <dbReference type="ChEBI" id="CHEBI:18420"/>
    </ligand>
</feature>
<dbReference type="NCBIfam" id="TIGR00450">
    <property type="entry name" value="mnmE_trmE_thdF"/>
    <property type="match status" value="1"/>
</dbReference>
<evidence type="ECO:0000256" key="1">
    <source>
        <dbReference type="ARBA" id="ARBA00011043"/>
    </source>
</evidence>
<keyword evidence="10" id="KW-1185">Reference proteome</keyword>
<keyword evidence="5 6" id="KW-0342">GTP-binding</keyword>
<reference evidence="9 10" key="1">
    <citation type="submission" date="2016-09" db="EMBL/GenBank/DDBJ databases">
        <title>Genomic Taxonomy of the Vibrionaceae.</title>
        <authorList>
            <person name="Gonzalez-Castillo A."/>
            <person name="Gomez-Gil B."/>
            <person name="Enciso-Ibarra K."/>
        </authorList>
    </citation>
    <scope>NUCLEOTIDE SEQUENCE [LARGE SCALE GENOMIC DNA]</scope>
    <source>
        <strain evidence="9 10">CAIM 1902</strain>
    </source>
</reference>
<evidence type="ECO:0000256" key="7">
    <source>
        <dbReference type="RuleBase" id="RU003313"/>
    </source>
</evidence>
<feature type="binding site" evidence="6">
    <location>
        <begin position="225"/>
        <end position="230"/>
    </location>
    <ligand>
        <name>GTP</name>
        <dbReference type="ChEBI" id="CHEBI:37565"/>
    </ligand>
</feature>
<name>A0ABX3FL30_9VIBR</name>
<evidence type="ECO:0000313" key="9">
    <source>
        <dbReference type="EMBL" id="OLQ92190.1"/>
    </source>
</evidence>
<dbReference type="PANTHER" id="PTHR42714">
    <property type="entry name" value="TRNA MODIFICATION GTPASE GTPBP3"/>
    <property type="match status" value="1"/>
</dbReference>
<keyword evidence="4 6" id="KW-0630">Potassium</keyword>
<dbReference type="InterPro" id="IPR025867">
    <property type="entry name" value="MnmE_helical"/>
</dbReference>
<keyword evidence="3 6" id="KW-0547">Nucleotide-binding</keyword>
<feature type="binding site" evidence="6">
    <location>
        <begin position="334"/>
        <end position="337"/>
    </location>
    <ligand>
        <name>GTP</name>
        <dbReference type="ChEBI" id="CHEBI:37565"/>
    </ligand>
</feature>
<evidence type="ECO:0000256" key="3">
    <source>
        <dbReference type="ARBA" id="ARBA00022741"/>
    </source>
</evidence>
<feature type="binding site" evidence="6">
    <location>
        <position position="244"/>
    </location>
    <ligand>
        <name>K(+)</name>
        <dbReference type="ChEBI" id="CHEBI:29103"/>
    </ligand>
</feature>
<feature type="binding site" evidence="6">
    <location>
        <position position="119"/>
    </location>
    <ligand>
        <name>(6S)-5-formyl-5,6,7,8-tetrahydrofolate</name>
        <dbReference type="ChEBI" id="CHEBI:57457"/>
    </ligand>
</feature>
<feature type="binding site" evidence="6">
    <location>
        <position position="246"/>
    </location>
    <ligand>
        <name>K(+)</name>
        <dbReference type="ChEBI" id="CHEBI:29103"/>
    </ligand>
</feature>
<dbReference type="PROSITE" id="PS51709">
    <property type="entry name" value="G_TRME"/>
    <property type="match status" value="1"/>
</dbReference>
<dbReference type="InterPro" id="IPR027368">
    <property type="entry name" value="MnmE_dom2"/>
</dbReference>
<dbReference type="InterPro" id="IPR004520">
    <property type="entry name" value="GTPase_MnmE"/>
</dbReference>
<dbReference type="SUPFAM" id="SSF116878">
    <property type="entry name" value="TrmE connector domain"/>
    <property type="match status" value="1"/>
</dbReference>
<feature type="binding site" evidence="6">
    <location>
        <position position="22"/>
    </location>
    <ligand>
        <name>(6S)-5-formyl-5,6,7,8-tetrahydrofolate</name>
        <dbReference type="ChEBI" id="CHEBI:57457"/>
    </ligand>
</feature>
<dbReference type="Pfam" id="PF10396">
    <property type="entry name" value="TrmE_N"/>
    <property type="match status" value="1"/>
</dbReference>
<dbReference type="PANTHER" id="PTHR42714:SF2">
    <property type="entry name" value="TRNA MODIFICATION GTPASE GTPBP3, MITOCHONDRIAL"/>
    <property type="match status" value="1"/>
</dbReference>
<comment type="similarity">
    <text evidence="1 6 7">Belongs to the TRAFAC class TrmE-Era-EngA-EngB-Septin-like GTPase superfamily. TrmE GTPase family.</text>
</comment>
<dbReference type="InterPro" id="IPR006073">
    <property type="entry name" value="GTP-bd"/>
</dbReference>
<feature type="binding site" evidence="6">
    <location>
        <position position="79"/>
    </location>
    <ligand>
        <name>(6S)-5-formyl-5,6,7,8-tetrahydrofolate</name>
        <dbReference type="ChEBI" id="CHEBI:57457"/>
    </ligand>
</feature>
<comment type="subcellular location">
    <subcellularLocation>
        <location evidence="6">Cytoplasm</location>
    </subcellularLocation>
</comment>
<evidence type="ECO:0000259" key="8">
    <source>
        <dbReference type="PROSITE" id="PS51709"/>
    </source>
</evidence>
<evidence type="ECO:0000256" key="6">
    <source>
        <dbReference type="HAMAP-Rule" id="MF_00379"/>
    </source>
</evidence>
<dbReference type="InterPro" id="IPR031168">
    <property type="entry name" value="G_TrmE"/>
</dbReference>